<keyword evidence="4 6" id="KW-1133">Transmembrane helix</keyword>
<dbReference type="GO" id="GO:0008137">
    <property type="term" value="F:NADH dehydrogenase (ubiquinone) activity"/>
    <property type="evidence" value="ECO:0007669"/>
    <property type="project" value="InterPro"/>
</dbReference>
<keyword evidence="6" id="KW-0520">NAD</keyword>
<keyword evidence="6" id="KW-1278">Translocase</keyword>
<feature type="transmembrane region" description="Helical" evidence="6">
    <location>
        <begin position="13"/>
        <end position="30"/>
    </location>
</feature>
<feature type="transmembrane region" description="Helical" evidence="6">
    <location>
        <begin position="402"/>
        <end position="422"/>
    </location>
</feature>
<dbReference type="NCBIfam" id="TIGR01770">
    <property type="entry name" value="NDH_I_N"/>
    <property type="match status" value="1"/>
</dbReference>
<evidence type="ECO:0000256" key="3">
    <source>
        <dbReference type="ARBA" id="ARBA00022692"/>
    </source>
</evidence>
<keyword evidence="6" id="KW-0874">Quinone</keyword>
<evidence type="ECO:0000256" key="4">
    <source>
        <dbReference type="ARBA" id="ARBA00022989"/>
    </source>
</evidence>
<gene>
    <name evidence="6" type="primary">nuoN</name>
    <name evidence="10" type="ORF">C9E81_16185</name>
</gene>
<feature type="transmembrane region" description="Helical" evidence="6">
    <location>
        <begin position="37"/>
        <end position="55"/>
    </location>
</feature>
<dbReference type="EC" id="7.1.1.-" evidence="6"/>
<dbReference type="GO" id="GO:0012505">
    <property type="term" value="C:endomembrane system"/>
    <property type="evidence" value="ECO:0007669"/>
    <property type="project" value="UniProtKB-SubCell"/>
</dbReference>
<dbReference type="HAMAP" id="MF_00445">
    <property type="entry name" value="NDH1_NuoN_1"/>
    <property type="match status" value="1"/>
</dbReference>
<feature type="transmembrane region" description="Helical" evidence="6">
    <location>
        <begin position="443"/>
        <end position="466"/>
    </location>
</feature>
<dbReference type="OrthoDB" id="9811718at2"/>
<evidence type="ECO:0000256" key="7">
    <source>
        <dbReference type="RuleBase" id="RU000320"/>
    </source>
</evidence>
<comment type="caution">
    <text evidence="10">The sequence shown here is derived from an EMBL/GenBank/DDBJ whole genome shotgun (WGS) entry which is preliminary data.</text>
</comment>
<evidence type="ECO:0000256" key="2">
    <source>
        <dbReference type="ARBA" id="ARBA00004127"/>
    </source>
</evidence>
<dbReference type="NCBIfam" id="NF004440">
    <property type="entry name" value="PRK05777.1-3"/>
    <property type="match status" value="1"/>
</dbReference>
<dbReference type="GO" id="GO:0005886">
    <property type="term" value="C:plasma membrane"/>
    <property type="evidence" value="ECO:0007669"/>
    <property type="project" value="UniProtKB-SubCell"/>
</dbReference>
<feature type="transmembrane region" description="Helical" evidence="6">
    <location>
        <begin position="297"/>
        <end position="318"/>
    </location>
</feature>
<feature type="transmembrane region" description="Helical" evidence="6">
    <location>
        <begin position="366"/>
        <end position="390"/>
    </location>
</feature>
<dbReference type="GO" id="GO:0042773">
    <property type="term" value="P:ATP synthesis coupled electron transport"/>
    <property type="evidence" value="ECO:0007669"/>
    <property type="project" value="InterPro"/>
</dbReference>
<evidence type="ECO:0000313" key="11">
    <source>
        <dbReference type="Proteomes" id="UP000273516"/>
    </source>
</evidence>
<dbReference type="InterPro" id="IPR010096">
    <property type="entry name" value="NADH-Q_OxRdtase_suN/2"/>
</dbReference>
<keyword evidence="5 6" id="KW-0472">Membrane</keyword>
<name>A0A3M0M8J9_9RHOB</name>
<dbReference type="Proteomes" id="UP000273516">
    <property type="component" value="Unassembled WGS sequence"/>
</dbReference>
<feature type="domain" description="NADH:quinone oxidoreductase/Mrp antiporter transmembrane" evidence="9">
    <location>
        <begin position="123"/>
        <end position="417"/>
    </location>
</feature>
<comment type="similarity">
    <text evidence="6">Belongs to the complex I subunit 2 family.</text>
</comment>
<keyword evidence="11" id="KW-1185">Reference proteome</keyword>
<comment type="catalytic activity">
    <reaction evidence="6">
        <text>a quinone + NADH + 5 H(+)(in) = a quinol + NAD(+) + 4 H(+)(out)</text>
        <dbReference type="Rhea" id="RHEA:57888"/>
        <dbReference type="ChEBI" id="CHEBI:15378"/>
        <dbReference type="ChEBI" id="CHEBI:24646"/>
        <dbReference type="ChEBI" id="CHEBI:57540"/>
        <dbReference type="ChEBI" id="CHEBI:57945"/>
        <dbReference type="ChEBI" id="CHEBI:132124"/>
    </reaction>
</comment>
<feature type="transmembrane region" description="Helical" evidence="6">
    <location>
        <begin position="202"/>
        <end position="226"/>
    </location>
</feature>
<feature type="transmembrane region" description="Helical" evidence="6">
    <location>
        <begin position="75"/>
        <end position="97"/>
    </location>
</feature>
<dbReference type="GO" id="GO:0050136">
    <property type="term" value="F:NADH dehydrogenase (quinone) (non-electrogenic) activity"/>
    <property type="evidence" value="ECO:0007669"/>
    <property type="project" value="UniProtKB-UniRule"/>
</dbReference>
<feature type="transmembrane region" description="Helical" evidence="6">
    <location>
        <begin position="269"/>
        <end position="290"/>
    </location>
</feature>
<accession>A0A3M0M8J9</accession>
<reference evidence="10 11" key="1">
    <citation type="submission" date="2018-07" db="EMBL/GenBank/DDBJ databases">
        <authorList>
            <person name="Zhang Y."/>
            <person name="Wang L."/>
            <person name="Ma S."/>
        </authorList>
    </citation>
    <scope>NUCLEOTIDE SEQUENCE [LARGE SCALE GENOMIC DNA]</scope>
    <source>
        <strain evidence="10 11">4-2</strain>
    </source>
</reference>
<keyword evidence="6" id="KW-0813">Transport</keyword>
<dbReference type="PANTHER" id="PTHR22773">
    <property type="entry name" value="NADH DEHYDROGENASE"/>
    <property type="match status" value="1"/>
</dbReference>
<dbReference type="Pfam" id="PF00361">
    <property type="entry name" value="Proton_antipo_M"/>
    <property type="match status" value="1"/>
</dbReference>
<comment type="function">
    <text evidence="1 6">NDH-1 shuttles electrons from NADH, via FMN and iron-sulfur (Fe-S) centers, to quinones in the respiratory chain. The immediate electron acceptor for the enzyme in this species is believed to be ubiquinone. Couples the redox reaction to proton translocation (for every two electrons transferred, four hydrogen ions are translocated across the cytoplasmic membrane), and thus conserves the redox energy in a proton gradient.</text>
</comment>
<feature type="compositionally biased region" description="Pro residues" evidence="8">
    <location>
        <begin position="502"/>
        <end position="511"/>
    </location>
</feature>
<feature type="transmembrane region" description="Helical" evidence="6">
    <location>
        <begin position="158"/>
        <end position="182"/>
    </location>
</feature>
<evidence type="ECO:0000256" key="8">
    <source>
        <dbReference type="SAM" id="MobiDB-lite"/>
    </source>
</evidence>
<dbReference type="AlphaFoldDB" id="A0A3M0M8J9"/>
<feature type="transmembrane region" description="Helical" evidence="6">
    <location>
        <begin position="104"/>
        <end position="121"/>
    </location>
</feature>
<evidence type="ECO:0000256" key="5">
    <source>
        <dbReference type="ARBA" id="ARBA00023136"/>
    </source>
</evidence>
<keyword evidence="6" id="KW-1003">Cell membrane</keyword>
<feature type="region of interest" description="Disordered" evidence="8">
    <location>
        <begin position="482"/>
        <end position="511"/>
    </location>
</feature>
<evidence type="ECO:0000256" key="1">
    <source>
        <dbReference type="ARBA" id="ARBA00002378"/>
    </source>
</evidence>
<evidence type="ECO:0000313" key="10">
    <source>
        <dbReference type="EMBL" id="RMC33831.1"/>
    </source>
</evidence>
<dbReference type="InterPro" id="IPR001750">
    <property type="entry name" value="ND/Mrp_TM"/>
</dbReference>
<evidence type="ECO:0000259" key="9">
    <source>
        <dbReference type="Pfam" id="PF00361"/>
    </source>
</evidence>
<feature type="transmembrane region" description="Helical" evidence="6">
    <location>
        <begin position="324"/>
        <end position="345"/>
    </location>
</feature>
<evidence type="ECO:0000256" key="6">
    <source>
        <dbReference type="HAMAP-Rule" id="MF_00445"/>
    </source>
</evidence>
<comment type="subunit">
    <text evidence="6">NDH-1 is composed of 14 different subunits. Subunits NuoA, H, J, K, L, M, N constitute the membrane sector of the complex.</text>
</comment>
<organism evidence="10 11">
    <name type="scientific">Paracoccus alkanivorans</name>
    <dbReference type="NCBI Taxonomy" id="2116655"/>
    <lineage>
        <taxon>Bacteria</taxon>
        <taxon>Pseudomonadati</taxon>
        <taxon>Pseudomonadota</taxon>
        <taxon>Alphaproteobacteria</taxon>
        <taxon>Rhodobacterales</taxon>
        <taxon>Paracoccaceae</taxon>
        <taxon>Paracoccus</taxon>
    </lineage>
</organism>
<protein>
    <recommendedName>
        <fullName evidence="6">NADH-quinone oxidoreductase subunit N</fullName>
        <ecNumber evidence="6">7.1.1.-</ecNumber>
    </recommendedName>
    <alternativeName>
        <fullName evidence="6">NADH dehydrogenase I subunit N</fullName>
    </alternativeName>
    <alternativeName>
        <fullName evidence="6">NDH-1 subunit N</fullName>
    </alternativeName>
</protein>
<dbReference type="GO" id="GO:0048038">
    <property type="term" value="F:quinone binding"/>
    <property type="evidence" value="ECO:0007669"/>
    <property type="project" value="UniProtKB-KW"/>
</dbReference>
<dbReference type="PRINTS" id="PR01434">
    <property type="entry name" value="NADHDHGNASE5"/>
</dbReference>
<comment type="subcellular location">
    <subcellularLocation>
        <location evidence="6">Cell membrane</location>
        <topology evidence="6">Multi-pass membrane protein</topology>
    </subcellularLocation>
    <subcellularLocation>
        <location evidence="2">Endomembrane system</location>
        <topology evidence="2">Multi-pass membrane protein</topology>
    </subcellularLocation>
    <subcellularLocation>
        <location evidence="7">Membrane</location>
        <topology evidence="7">Multi-pass membrane protein</topology>
    </subcellularLocation>
</comment>
<keyword evidence="6" id="KW-0830">Ubiquinone</keyword>
<keyword evidence="10" id="KW-0560">Oxidoreductase</keyword>
<keyword evidence="3 6" id="KW-0812">Transmembrane</keyword>
<sequence>MTALDFSTILPELLLAIYAMAALMAGAYFGKDKIAKPLLWATVAALLVAGLYIGLGSHPAQTVFFDMFIDDAFARFAKVTILLSAAAVLAMSADYMVRHGLMRFEYPILITLAGVGMMMMVSAGDLLSLYMGLELQSLSLYVIAAMRRESAKSSEAGLKYFVLGALSSGLLLFGASLVYGFAGTTSFAGIIGTVNAGELSMGLLFGMVFLLVGLAFKVSAVPFHMWTPDVYEGAPTPVTAFFATAPKVAAMALIARLLFGAFGNVPGDWGQIVAALAVMSMFLGSIAGIGQRNIKRLMAYSSIAHMGFALVGLAAGNADGVQAMLMYMAIYAAMNVGSFAFILSMERDGQPVTDLDSLNRFASKEPLKALAVLFLMFSLAGVPPFLGFFAKLGVLSAAVEAGMAWLAVAGVVASVIGAFYYLRIVYYMFFGAESEGVESRMGLVQFLALILPAAVLLLGAVTMLGMDDAAATAAQSLVAPEAAAETGATGGGPEVSGEAPADPTPAEPTSE</sequence>
<proteinExistence type="inferred from homology"/>
<dbReference type="EMBL" id="QOKZ01000006">
    <property type="protein sequence ID" value="RMC33831.1"/>
    <property type="molecule type" value="Genomic_DNA"/>
</dbReference>
<dbReference type="RefSeq" id="WP_122113385.1">
    <property type="nucleotide sequence ID" value="NZ_QOKZ01000006.1"/>
</dbReference>